<accession>A0ABD0L2H8</accession>
<proteinExistence type="predicted"/>
<dbReference type="EMBL" id="JACVVK020000093">
    <property type="protein sequence ID" value="KAK7493446.1"/>
    <property type="molecule type" value="Genomic_DNA"/>
</dbReference>
<keyword evidence="2" id="KW-1185">Reference proteome</keyword>
<evidence type="ECO:0000313" key="2">
    <source>
        <dbReference type="Proteomes" id="UP001519460"/>
    </source>
</evidence>
<comment type="caution">
    <text evidence="1">The sequence shown here is derived from an EMBL/GenBank/DDBJ whole genome shotgun (WGS) entry which is preliminary data.</text>
</comment>
<feature type="non-terminal residue" evidence="1">
    <location>
        <position position="61"/>
    </location>
</feature>
<name>A0ABD0L2H8_9CAEN</name>
<evidence type="ECO:0000313" key="1">
    <source>
        <dbReference type="EMBL" id="KAK7493446.1"/>
    </source>
</evidence>
<gene>
    <name evidence="1" type="ORF">BaRGS_00015346</name>
</gene>
<dbReference type="AlphaFoldDB" id="A0ABD0L2H8"/>
<sequence>MTPSLRLPPSITLTLKGPVLFFFRCGGAARHGEQICPGYSSHFLPDSEPAPVTAGLWARGL</sequence>
<protein>
    <submittedName>
        <fullName evidence="1">Uncharacterized protein</fullName>
    </submittedName>
</protein>
<organism evidence="1 2">
    <name type="scientific">Batillaria attramentaria</name>
    <dbReference type="NCBI Taxonomy" id="370345"/>
    <lineage>
        <taxon>Eukaryota</taxon>
        <taxon>Metazoa</taxon>
        <taxon>Spiralia</taxon>
        <taxon>Lophotrochozoa</taxon>
        <taxon>Mollusca</taxon>
        <taxon>Gastropoda</taxon>
        <taxon>Caenogastropoda</taxon>
        <taxon>Sorbeoconcha</taxon>
        <taxon>Cerithioidea</taxon>
        <taxon>Batillariidae</taxon>
        <taxon>Batillaria</taxon>
    </lineage>
</organism>
<reference evidence="1 2" key="1">
    <citation type="journal article" date="2023" name="Sci. Data">
        <title>Genome assembly of the Korean intertidal mud-creeper Batillaria attramentaria.</title>
        <authorList>
            <person name="Patra A.K."/>
            <person name="Ho P.T."/>
            <person name="Jun S."/>
            <person name="Lee S.J."/>
            <person name="Kim Y."/>
            <person name="Won Y.J."/>
        </authorList>
    </citation>
    <scope>NUCLEOTIDE SEQUENCE [LARGE SCALE GENOMIC DNA]</scope>
    <source>
        <strain evidence="1">Wonlab-2016</strain>
    </source>
</reference>
<dbReference type="Proteomes" id="UP001519460">
    <property type="component" value="Unassembled WGS sequence"/>
</dbReference>